<accession>A0ACC0WPA4</accession>
<dbReference type="Proteomes" id="UP001163321">
    <property type="component" value="Chromosome 10"/>
</dbReference>
<name>A0ACC0WPA4_9STRA</name>
<proteinExistence type="predicted"/>
<evidence type="ECO:0000313" key="1">
    <source>
        <dbReference type="EMBL" id="KAI9920505.1"/>
    </source>
</evidence>
<reference evidence="1 2" key="1">
    <citation type="journal article" date="2022" name="bioRxiv">
        <title>The genome of the oomycete Peronosclerospora sorghi, a cosmopolitan pathogen of maize and sorghum, is inflated with dispersed pseudogenes.</title>
        <authorList>
            <person name="Fletcher K."/>
            <person name="Martin F."/>
            <person name="Isakeit T."/>
            <person name="Cavanaugh K."/>
            <person name="Magill C."/>
            <person name="Michelmore R."/>
        </authorList>
    </citation>
    <scope>NUCLEOTIDE SEQUENCE [LARGE SCALE GENOMIC DNA]</scope>
    <source>
        <strain evidence="1">P6</strain>
    </source>
</reference>
<comment type="caution">
    <text evidence="1">The sequence shown here is derived from an EMBL/GenBank/DDBJ whole genome shotgun (WGS) entry which is preliminary data.</text>
</comment>
<organism evidence="1 2">
    <name type="scientific">Peronosclerospora sorghi</name>
    <dbReference type="NCBI Taxonomy" id="230839"/>
    <lineage>
        <taxon>Eukaryota</taxon>
        <taxon>Sar</taxon>
        <taxon>Stramenopiles</taxon>
        <taxon>Oomycota</taxon>
        <taxon>Peronosporomycetes</taxon>
        <taxon>Peronosporales</taxon>
        <taxon>Peronosporaceae</taxon>
        <taxon>Peronosclerospora</taxon>
    </lineage>
</organism>
<evidence type="ECO:0000313" key="2">
    <source>
        <dbReference type="Proteomes" id="UP001163321"/>
    </source>
</evidence>
<sequence>MGRTNVELGMLKKTYYDMYGKDLGSVMDSELRGELKKAVLASLQAPLHDFDPAIHTPQRAKDDAEKLYKAGEGRMGTEEHNFINILVTRPPQHNGLSAALVRYNIVKRDIEPVFKAMYGKNLRDRIESEVSGDYGKLVLAVFDSPVP</sequence>
<keyword evidence="2" id="KW-1185">Reference proteome</keyword>
<gene>
    <name evidence="1" type="ORF">PsorP6_015711</name>
</gene>
<dbReference type="EMBL" id="CM047589">
    <property type="protein sequence ID" value="KAI9920505.1"/>
    <property type="molecule type" value="Genomic_DNA"/>
</dbReference>
<protein>
    <submittedName>
        <fullName evidence="1">Uncharacterized protein</fullName>
    </submittedName>
</protein>